<keyword evidence="2" id="KW-1185">Reference proteome</keyword>
<evidence type="ECO:0000313" key="1">
    <source>
        <dbReference type="EMBL" id="GGC94503.1"/>
    </source>
</evidence>
<gene>
    <name evidence="1" type="ORF">GCM10010994_60340</name>
</gene>
<protein>
    <submittedName>
        <fullName evidence="1">Uncharacterized protein</fullName>
    </submittedName>
</protein>
<reference evidence="1" key="2">
    <citation type="submission" date="2020-09" db="EMBL/GenBank/DDBJ databases">
        <authorList>
            <person name="Sun Q."/>
            <person name="Zhou Y."/>
        </authorList>
    </citation>
    <scope>NUCLEOTIDE SEQUENCE</scope>
    <source>
        <strain evidence="1">CGMCC 1.12919</strain>
    </source>
</reference>
<dbReference type="Proteomes" id="UP000637002">
    <property type="component" value="Unassembled WGS sequence"/>
</dbReference>
<proteinExistence type="predicted"/>
<dbReference type="EMBL" id="BMGG01000018">
    <property type="protein sequence ID" value="GGC94503.1"/>
    <property type="molecule type" value="Genomic_DNA"/>
</dbReference>
<name>A0A916XPZ7_9HYPH</name>
<dbReference type="RefSeq" id="WP_188612903.1">
    <property type="nucleotide sequence ID" value="NZ_BMGG01000018.1"/>
</dbReference>
<sequence length="95" mass="10019">MNCPSDTALLPVITVRAEQGPIDIPTLLDALRFVESRPRAAASNRDGLIFRLQEAHTPDEIDEAGKAFIAWTQANGLFVGAHDPGAPGGSSARAP</sequence>
<evidence type="ECO:0000313" key="2">
    <source>
        <dbReference type="Proteomes" id="UP000637002"/>
    </source>
</evidence>
<accession>A0A916XPZ7</accession>
<comment type="caution">
    <text evidence="1">The sequence shown here is derived from an EMBL/GenBank/DDBJ whole genome shotgun (WGS) entry which is preliminary data.</text>
</comment>
<dbReference type="AlphaFoldDB" id="A0A916XPZ7"/>
<organism evidence="1 2">
    <name type="scientific">Chelatococcus reniformis</name>
    <dbReference type="NCBI Taxonomy" id="1494448"/>
    <lineage>
        <taxon>Bacteria</taxon>
        <taxon>Pseudomonadati</taxon>
        <taxon>Pseudomonadota</taxon>
        <taxon>Alphaproteobacteria</taxon>
        <taxon>Hyphomicrobiales</taxon>
        <taxon>Chelatococcaceae</taxon>
        <taxon>Chelatococcus</taxon>
    </lineage>
</organism>
<reference evidence="1" key="1">
    <citation type="journal article" date="2014" name="Int. J. Syst. Evol. Microbiol.">
        <title>Complete genome sequence of Corynebacterium casei LMG S-19264T (=DSM 44701T), isolated from a smear-ripened cheese.</title>
        <authorList>
            <consortium name="US DOE Joint Genome Institute (JGI-PGF)"/>
            <person name="Walter F."/>
            <person name="Albersmeier A."/>
            <person name="Kalinowski J."/>
            <person name="Ruckert C."/>
        </authorList>
    </citation>
    <scope>NUCLEOTIDE SEQUENCE</scope>
    <source>
        <strain evidence="1">CGMCC 1.12919</strain>
    </source>
</reference>